<organism evidence="3 4">
    <name type="scientific">Dissostichus mawsoni</name>
    <name type="common">Antarctic cod</name>
    <dbReference type="NCBI Taxonomy" id="36200"/>
    <lineage>
        <taxon>Eukaryota</taxon>
        <taxon>Metazoa</taxon>
        <taxon>Chordata</taxon>
        <taxon>Craniata</taxon>
        <taxon>Vertebrata</taxon>
        <taxon>Euteleostomi</taxon>
        <taxon>Actinopterygii</taxon>
        <taxon>Neopterygii</taxon>
        <taxon>Teleostei</taxon>
        <taxon>Neoteleostei</taxon>
        <taxon>Acanthomorphata</taxon>
        <taxon>Eupercaria</taxon>
        <taxon>Perciformes</taxon>
        <taxon>Notothenioidei</taxon>
        <taxon>Nototheniidae</taxon>
        <taxon>Dissostichus</taxon>
    </lineage>
</organism>
<dbReference type="Proteomes" id="UP000518266">
    <property type="component" value="Unassembled WGS sequence"/>
</dbReference>
<dbReference type="Gene3D" id="1.25.10.10">
    <property type="entry name" value="Leucine-rich Repeat Variant"/>
    <property type="match status" value="1"/>
</dbReference>
<dbReference type="SUPFAM" id="SSF48371">
    <property type="entry name" value="ARM repeat"/>
    <property type="match status" value="1"/>
</dbReference>
<dbReference type="EMBL" id="JAAKFY010000012">
    <property type="protein sequence ID" value="KAF3849406.1"/>
    <property type="molecule type" value="Genomic_DNA"/>
</dbReference>
<evidence type="ECO:0000313" key="3">
    <source>
        <dbReference type="EMBL" id="KAF3849406.1"/>
    </source>
</evidence>
<sequence>MLHLKYVTIGTVDMYVVQEADLTGVPTERRVEELEYELKAELNRRLGEHSRRMEEELKRRIDVNCLIYDVEEEVRRKIPTTLKVMAASIESLLEEISGVDDPIEELQCLKTALLSIPLRDLRDSVSGQRFNVIFSLLHSDDKEQVELCVGILERILLALGPVTLAQSYRVELQGGLTHPNDTVKILALTQIGRMVEHPEASTEILNNHDILAATICCIGEEKMDVAKQSLSKLSHSKPGLDKLFQTDLLKVMKDVMATSDIIRYRIYELVVEISSASPISLGYCAKSGFIAQLLGELTGDDVLTRATSIEMVTSLAYTQHGRKYLAQQGIMDKVSNMIKGADTDPFSALYIPGLVKFFGNLAIMDSPQQVCETYPVFQNKVFEMALDPDPAMIGVALDTLGLLGSTVEGKQVFHKTGERFKAVWLRMSKIAGAGATELRVRSLDAISQLLTLQPEQQTEDLLALTESWFLLLSNQPMDMIRNISTQPFPELHCGAMRAISTQLWGQKLMISTPSFMEFILDRSAGQTKDAKDAKFDLVGSLVCSSTAAEILGSQHYIRLKSYLREGPYYISAVAAVSTEGAD</sequence>
<dbReference type="PANTHER" id="PTHR13554">
    <property type="entry name" value="26S PROTEASOME NON-ATPASE REGULATORY SUBUNIT 5-RELATED"/>
    <property type="match status" value="1"/>
</dbReference>
<evidence type="ECO:0000256" key="1">
    <source>
        <dbReference type="ARBA" id="ARBA00006823"/>
    </source>
</evidence>
<reference evidence="3 4" key="1">
    <citation type="submission" date="2020-03" db="EMBL/GenBank/DDBJ databases">
        <title>Dissostichus mawsoni Genome sequencing and assembly.</title>
        <authorList>
            <person name="Park H."/>
        </authorList>
    </citation>
    <scope>NUCLEOTIDE SEQUENCE [LARGE SCALE GENOMIC DNA]</scope>
    <source>
        <strain evidence="3">DM0001</strain>
        <tissue evidence="3">Muscle</tissue>
    </source>
</reference>
<dbReference type="InterPro" id="IPR016024">
    <property type="entry name" value="ARM-type_fold"/>
</dbReference>
<dbReference type="AlphaFoldDB" id="A0A7J5YIT2"/>
<dbReference type="InterPro" id="IPR019538">
    <property type="entry name" value="PSMD5"/>
</dbReference>
<dbReference type="OrthoDB" id="10250600at2759"/>
<proteinExistence type="inferred from homology"/>
<accession>A0A7J5YIT2</accession>
<keyword evidence="4" id="KW-1185">Reference proteome</keyword>
<gene>
    <name evidence="3" type="ORF">F7725_015903</name>
</gene>
<evidence type="ECO:0000313" key="4">
    <source>
        <dbReference type="Proteomes" id="UP000518266"/>
    </source>
</evidence>
<dbReference type="InterPro" id="IPR011989">
    <property type="entry name" value="ARM-like"/>
</dbReference>
<dbReference type="GO" id="GO:0005829">
    <property type="term" value="C:cytosol"/>
    <property type="evidence" value="ECO:0007669"/>
    <property type="project" value="TreeGrafter"/>
</dbReference>
<protein>
    <recommendedName>
        <fullName evidence="2">26S proteasome non-ATPase regulatory subunit 5</fullName>
    </recommendedName>
</protein>
<evidence type="ECO:0000256" key="2">
    <source>
        <dbReference type="ARBA" id="ARBA00014933"/>
    </source>
</evidence>
<dbReference type="Pfam" id="PF10508">
    <property type="entry name" value="Proteasom_PSMB"/>
    <property type="match status" value="1"/>
</dbReference>
<dbReference type="GO" id="GO:0043248">
    <property type="term" value="P:proteasome assembly"/>
    <property type="evidence" value="ECO:0007669"/>
    <property type="project" value="InterPro"/>
</dbReference>
<dbReference type="PANTHER" id="PTHR13554:SF10">
    <property type="entry name" value="26S PROTEASOME NON-ATPASE REGULATORY SUBUNIT 5"/>
    <property type="match status" value="1"/>
</dbReference>
<comment type="similarity">
    <text evidence="1">Belongs to the proteasome subunit S5B/HSM3 family.</text>
</comment>
<dbReference type="FunFam" id="1.25.10.10:FF:000706">
    <property type="entry name" value="Proteasome (Prosome, macropain) 26S subunit, non-ATPase, 5"/>
    <property type="match status" value="1"/>
</dbReference>
<name>A0A7J5YIT2_DISMA</name>
<comment type="caution">
    <text evidence="3">The sequence shown here is derived from an EMBL/GenBank/DDBJ whole genome shotgun (WGS) entry which is preliminary data.</text>
</comment>